<dbReference type="Proteomes" id="UP001281410">
    <property type="component" value="Unassembled WGS sequence"/>
</dbReference>
<dbReference type="InterPro" id="IPR013057">
    <property type="entry name" value="AA_transpt_TM"/>
</dbReference>
<evidence type="ECO:0000256" key="7">
    <source>
        <dbReference type="SAM" id="Phobius"/>
    </source>
</evidence>
<protein>
    <recommendedName>
        <fullName evidence="8">Amino acid transporter transmembrane domain-containing protein</fullName>
    </recommendedName>
</protein>
<evidence type="ECO:0000313" key="10">
    <source>
        <dbReference type="Proteomes" id="UP001281410"/>
    </source>
</evidence>
<evidence type="ECO:0000256" key="1">
    <source>
        <dbReference type="ARBA" id="ARBA00004370"/>
    </source>
</evidence>
<evidence type="ECO:0000259" key="8">
    <source>
        <dbReference type="Pfam" id="PF01490"/>
    </source>
</evidence>
<accession>A0AAE0DUF1</accession>
<organism evidence="9 10">
    <name type="scientific">Dipteronia sinensis</name>
    <dbReference type="NCBI Taxonomy" id="43782"/>
    <lineage>
        <taxon>Eukaryota</taxon>
        <taxon>Viridiplantae</taxon>
        <taxon>Streptophyta</taxon>
        <taxon>Embryophyta</taxon>
        <taxon>Tracheophyta</taxon>
        <taxon>Spermatophyta</taxon>
        <taxon>Magnoliopsida</taxon>
        <taxon>eudicotyledons</taxon>
        <taxon>Gunneridae</taxon>
        <taxon>Pentapetalae</taxon>
        <taxon>rosids</taxon>
        <taxon>malvids</taxon>
        <taxon>Sapindales</taxon>
        <taxon>Sapindaceae</taxon>
        <taxon>Hippocastanoideae</taxon>
        <taxon>Acereae</taxon>
        <taxon>Dipteronia</taxon>
    </lineage>
</organism>
<keyword evidence="2" id="KW-0813">Transport</keyword>
<evidence type="ECO:0000256" key="2">
    <source>
        <dbReference type="ARBA" id="ARBA00022448"/>
    </source>
</evidence>
<dbReference type="GO" id="GO:0006865">
    <property type="term" value="P:amino acid transport"/>
    <property type="evidence" value="ECO:0007669"/>
    <property type="project" value="UniProtKB-KW"/>
</dbReference>
<dbReference type="GO" id="GO:0016020">
    <property type="term" value="C:membrane"/>
    <property type="evidence" value="ECO:0007669"/>
    <property type="project" value="UniProtKB-SubCell"/>
</dbReference>
<evidence type="ECO:0000256" key="5">
    <source>
        <dbReference type="ARBA" id="ARBA00022989"/>
    </source>
</evidence>
<keyword evidence="5 7" id="KW-1133">Transmembrane helix</keyword>
<keyword evidence="3 7" id="KW-0812">Transmembrane</keyword>
<feature type="domain" description="Amino acid transporter transmembrane" evidence="8">
    <location>
        <begin position="14"/>
        <end position="161"/>
    </location>
</feature>
<keyword evidence="10" id="KW-1185">Reference proteome</keyword>
<dbReference type="Pfam" id="PF01490">
    <property type="entry name" value="Aa_trans"/>
    <property type="match status" value="1"/>
</dbReference>
<evidence type="ECO:0000313" key="9">
    <source>
        <dbReference type="EMBL" id="KAK3189038.1"/>
    </source>
</evidence>
<feature type="transmembrane region" description="Helical" evidence="7">
    <location>
        <begin position="88"/>
        <end position="111"/>
    </location>
</feature>
<proteinExistence type="predicted"/>
<feature type="transmembrane region" description="Helical" evidence="7">
    <location>
        <begin position="132"/>
        <end position="153"/>
    </location>
</feature>
<dbReference type="EMBL" id="JANJYJ010000009">
    <property type="protein sequence ID" value="KAK3189038.1"/>
    <property type="molecule type" value="Genomic_DNA"/>
</dbReference>
<keyword evidence="4" id="KW-0029">Amino-acid transport</keyword>
<feature type="transmembrane region" description="Helical" evidence="7">
    <location>
        <begin position="165"/>
        <end position="187"/>
    </location>
</feature>
<sequence>MRDELACLRKVRFEVCGSIGRLPVDVMIVLTQAGFCISYLIFITNLSVNVINSNESISYKIFGFLTPKPLYILGCFPFKLRLNSIPTLTHLASLSIFADVVNLGAIGVVMVEDVMIFSKHWLILKAFGDFSIFSYGIGVAVYAFEGIGMILPLESETKDQVWESVGIMYGFHFFNLWIIWCIGLLCIRRRDQRHHHHQLRCRIGEHFGADGYV</sequence>
<gene>
    <name evidence="9" type="ORF">Dsin_028599</name>
</gene>
<name>A0AAE0DUF1_9ROSI</name>
<evidence type="ECO:0000256" key="4">
    <source>
        <dbReference type="ARBA" id="ARBA00022970"/>
    </source>
</evidence>
<keyword evidence="6 7" id="KW-0472">Membrane</keyword>
<evidence type="ECO:0000256" key="3">
    <source>
        <dbReference type="ARBA" id="ARBA00022692"/>
    </source>
</evidence>
<evidence type="ECO:0000256" key="6">
    <source>
        <dbReference type="ARBA" id="ARBA00023136"/>
    </source>
</evidence>
<feature type="transmembrane region" description="Helical" evidence="7">
    <location>
        <begin position="21"/>
        <end position="42"/>
    </location>
</feature>
<reference evidence="9" key="1">
    <citation type="journal article" date="2023" name="Plant J.">
        <title>Genome sequences and population genomics provide insights into the demographic history, inbreeding, and mutation load of two 'living fossil' tree species of Dipteronia.</title>
        <authorList>
            <person name="Feng Y."/>
            <person name="Comes H.P."/>
            <person name="Chen J."/>
            <person name="Zhu S."/>
            <person name="Lu R."/>
            <person name="Zhang X."/>
            <person name="Li P."/>
            <person name="Qiu J."/>
            <person name="Olsen K.M."/>
            <person name="Qiu Y."/>
        </authorList>
    </citation>
    <scope>NUCLEOTIDE SEQUENCE</scope>
    <source>
        <strain evidence="9">NBL</strain>
    </source>
</reference>
<comment type="caution">
    <text evidence="9">The sequence shown here is derived from an EMBL/GenBank/DDBJ whole genome shotgun (WGS) entry which is preliminary data.</text>
</comment>
<comment type="subcellular location">
    <subcellularLocation>
        <location evidence="1">Membrane</location>
    </subcellularLocation>
</comment>
<dbReference type="AlphaFoldDB" id="A0AAE0DUF1"/>